<organism evidence="1 2">
    <name type="scientific">Brachionus plicatilis</name>
    <name type="common">Marine rotifer</name>
    <name type="synonym">Brachionus muelleri</name>
    <dbReference type="NCBI Taxonomy" id="10195"/>
    <lineage>
        <taxon>Eukaryota</taxon>
        <taxon>Metazoa</taxon>
        <taxon>Spiralia</taxon>
        <taxon>Gnathifera</taxon>
        <taxon>Rotifera</taxon>
        <taxon>Eurotatoria</taxon>
        <taxon>Monogononta</taxon>
        <taxon>Pseudotrocha</taxon>
        <taxon>Ploima</taxon>
        <taxon>Brachionidae</taxon>
        <taxon>Brachionus</taxon>
    </lineage>
</organism>
<accession>A0A3M7S4K6</accession>
<evidence type="ECO:0000313" key="2">
    <source>
        <dbReference type="Proteomes" id="UP000276133"/>
    </source>
</evidence>
<proteinExistence type="predicted"/>
<keyword evidence="2" id="KW-1185">Reference proteome</keyword>
<comment type="caution">
    <text evidence="1">The sequence shown here is derived from an EMBL/GenBank/DDBJ whole genome shotgun (WGS) entry which is preliminary data.</text>
</comment>
<evidence type="ECO:0000313" key="1">
    <source>
        <dbReference type="EMBL" id="RNA30743.1"/>
    </source>
</evidence>
<protein>
    <submittedName>
        <fullName evidence="1">Uncharacterized protein</fullName>
    </submittedName>
</protein>
<name>A0A3M7S4K6_BRAPC</name>
<dbReference type="AlphaFoldDB" id="A0A3M7S4K6"/>
<dbReference type="EMBL" id="REGN01002048">
    <property type="protein sequence ID" value="RNA30743.1"/>
    <property type="molecule type" value="Genomic_DNA"/>
</dbReference>
<gene>
    <name evidence="1" type="ORF">BpHYR1_025581</name>
</gene>
<reference evidence="1 2" key="1">
    <citation type="journal article" date="2018" name="Sci. Rep.">
        <title>Genomic signatures of local adaptation to the degree of environmental predictability in rotifers.</title>
        <authorList>
            <person name="Franch-Gras L."/>
            <person name="Hahn C."/>
            <person name="Garcia-Roger E.M."/>
            <person name="Carmona M.J."/>
            <person name="Serra M."/>
            <person name="Gomez A."/>
        </authorList>
    </citation>
    <scope>NUCLEOTIDE SEQUENCE [LARGE SCALE GENOMIC DNA]</scope>
    <source>
        <strain evidence="1">HYR1</strain>
    </source>
</reference>
<sequence length="198" mass="22314">MLGNDYFTCASLTEKLKETNLCLGSIYKKKRTRVYSIEFIEAIQKLFGNIGILTNRVVKANLSHRPRNASFNQSASSTKSSTVLANLKNKIHAPVERLKSKKSLKEDQNYEPAEYSDLDSNSSVAERLDASKLDDTYVFKVKILSEKNTNLNEFDVNVHCKKMNTTLTLHSNGPIDLNQNEIDMLKLIKKLKIAGIVS</sequence>
<dbReference type="Proteomes" id="UP000276133">
    <property type="component" value="Unassembled WGS sequence"/>
</dbReference>